<dbReference type="SUPFAM" id="SSF53448">
    <property type="entry name" value="Nucleotide-diphospho-sugar transferases"/>
    <property type="match status" value="1"/>
</dbReference>
<dbReference type="Proteomes" id="UP000263928">
    <property type="component" value="Unassembled WGS sequence"/>
</dbReference>
<evidence type="ECO:0000313" key="8">
    <source>
        <dbReference type="Proteomes" id="UP000263928"/>
    </source>
</evidence>
<evidence type="ECO:0000256" key="1">
    <source>
        <dbReference type="ARBA" id="ARBA00004776"/>
    </source>
</evidence>
<accession>A0A383S732</accession>
<keyword evidence="3" id="KW-0328">Glycosyltransferase</keyword>
<dbReference type="Pfam" id="PF00535">
    <property type="entry name" value="Glycos_transf_2"/>
    <property type="match status" value="1"/>
</dbReference>
<sequence length="324" mass="35527">MADLHTPNGGPRASRVVAVVVAWNRAELLGHCLDGLGMQTRPPEALVVVDNASTDESPRVAAEHPAVTEVVTMARNTGGAGGFAAGIAVACNRHDADLVWIMDDDTVPSPGALQALLNVRDRYPRPPAVLASRADWHDGREHPMNTPRSRLGASREHRRDAARAGCRQIRSASFVSILIDAQAIRAEGLPISDYFLWNDDFEYTTRLLRFREGLYVPASRVQHLTKRFGDTSADPGPRFYQEVRNKVWMFTRSPALAGWERLLYGGSTLRRWASTFKASPDRATLRKGLRAGLRDGLRHGPRSNAQVLAGTPAEADVLAVEGDR</sequence>
<evidence type="ECO:0000256" key="3">
    <source>
        <dbReference type="ARBA" id="ARBA00022676"/>
    </source>
</evidence>
<feature type="domain" description="Glycosyltransferase 2-like" evidence="5">
    <location>
        <begin position="19"/>
        <end position="124"/>
    </location>
</feature>
<dbReference type="EMBL" id="UNQJ01000012">
    <property type="protein sequence ID" value="SYZ33788.1"/>
    <property type="molecule type" value="Genomic_DNA"/>
</dbReference>
<comment type="similarity">
    <text evidence="2">Belongs to the glycosyltransferase 2 family.</text>
</comment>
<comment type="pathway">
    <text evidence="1">Cell wall biogenesis; cell wall polysaccharide biosynthesis.</text>
</comment>
<dbReference type="OrthoDB" id="7665907at2"/>
<evidence type="ECO:0000256" key="4">
    <source>
        <dbReference type="ARBA" id="ARBA00022679"/>
    </source>
</evidence>
<organism evidence="7 8">
    <name type="scientific">Propionibacterium australiense</name>
    <dbReference type="NCBI Taxonomy" id="119981"/>
    <lineage>
        <taxon>Bacteria</taxon>
        <taxon>Bacillati</taxon>
        <taxon>Actinomycetota</taxon>
        <taxon>Actinomycetes</taxon>
        <taxon>Propionibacteriales</taxon>
        <taxon>Propionibacteriaceae</taxon>
        <taxon>Propionibacterium</taxon>
    </lineage>
</organism>
<dbReference type="GO" id="GO:0016757">
    <property type="term" value="F:glycosyltransferase activity"/>
    <property type="evidence" value="ECO:0007669"/>
    <property type="project" value="UniProtKB-KW"/>
</dbReference>
<dbReference type="PANTHER" id="PTHR43179">
    <property type="entry name" value="RHAMNOSYLTRANSFERASE WBBL"/>
    <property type="match status" value="1"/>
</dbReference>
<dbReference type="InterPro" id="IPR001173">
    <property type="entry name" value="Glyco_trans_2-like"/>
</dbReference>
<reference evidence="6 9" key="3">
    <citation type="submission" date="2018-10" db="EMBL/GenBank/DDBJ databases">
        <title>Propionibacterium australiense Genome Sequencing and Assembly.</title>
        <authorList>
            <person name="Bernier A.-M."/>
            <person name="Bernard K."/>
        </authorList>
    </citation>
    <scope>NUCLEOTIDE SEQUENCE [LARGE SCALE GENOMIC DNA]</scope>
    <source>
        <strain evidence="6 9">NML98A078</strain>
    </source>
</reference>
<evidence type="ECO:0000313" key="9">
    <source>
        <dbReference type="Proteomes" id="UP000279336"/>
    </source>
</evidence>
<gene>
    <name evidence="6" type="ORF">D7U36_11370</name>
    <name evidence="7" type="ORF">PROPAUS_1741</name>
</gene>
<evidence type="ECO:0000313" key="6">
    <source>
        <dbReference type="EMBL" id="RLP07110.1"/>
    </source>
</evidence>
<name>A0A383S732_9ACTN</name>
<evidence type="ECO:0000313" key="7">
    <source>
        <dbReference type="EMBL" id="SYZ33788.1"/>
    </source>
</evidence>
<reference evidence="8" key="2">
    <citation type="submission" date="2018-08" db="EMBL/GenBank/DDBJ databases">
        <authorList>
            <person name="Hornung B."/>
        </authorList>
    </citation>
    <scope>NUCLEOTIDE SEQUENCE [LARGE SCALE GENOMIC DNA]</scope>
</reference>
<dbReference type="AlphaFoldDB" id="A0A383S732"/>
<dbReference type="PANTHER" id="PTHR43179:SF12">
    <property type="entry name" value="GALACTOFURANOSYLTRANSFERASE GLFT2"/>
    <property type="match status" value="1"/>
</dbReference>
<dbReference type="EMBL" id="RCIW01000019">
    <property type="protein sequence ID" value="RLP07110.1"/>
    <property type="molecule type" value="Genomic_DNA"/>
</dbReference>
<protein>
    <submittedName>
        <fullName evidence="6 7">Glycosyltransferase</fullName>
    </submittedName>
</protein>
<evidence type="ECO:0000259" key="5">
    <source>
        <dbReference type="Pfam" id="PF00535"/>
    </source>
</evidence>
<proteinExistence type="inferred from homology"/>
<dbReference type="RefSeq" id="WP_119162122.1">
    <property type="nucleotide sequence ID" value="NZ_LR134442.1"/>
</dbReference>
<keyword evidence="4 7" id="KW-0808">Transferase</keyword>
<dbReference type="Proteomes" id="UP000279336">
    <property type="component" value="Unassembled WGS sequence"/>
</dbReference>
<evidence type="ECO:0000256" key="2">
    <source>
        <dbReference type="ARBA" id="ARBA00006739"/>
    </source>
</evidence>
<keyword evidence="8" id="KW-1185">Reference proteome</keyword>
<reference evidence="7" key="1">
    <citation type="submission" date="2018-08" db="EMBL/GenBank/DDBJ databases">
        <authorList>
            <person name="Ferrada E.E."/>
            <person name="Latorre B.A."/>
        </authorList>
    </citation>
    <scope>NUCLEOTIDE SEQUENCE [LARGE SCALE GENOMIC DNA]</scope>
    <source>
        <strain evidence="7">Propionibacterium_australiense1</strain>
    </source>
</reference>
<dbReference type="InterPro" id="IPR029044">
    <property type="entry name" value="Nucleotide-diphossugar_trans"/>
</dbReference>
<dbReference type="Gene3D" id="3.90.550.10">
    <property type="entry name" value="Spore Coat Polysaccharide Biosynthesis Protein SpsA, Chain A"/>
    <property type="match status" value="1"/>
</dbReference>